<evidence type="ECO:0000313" key="11">
    <source>
        <dbReference type="Proteomes" id="UP000398389"/>
    </source>
</evidence>
<accession>A0A5E8C0V9</accession>
<feature type="region of interest" description="Disordered" evidence="8">
    <location>
        <begin position="82"/>
        <end position="303"/>
    </location>
</feature>
<feature type="compositionally biased region" description="Polar residues" evidence="8">
    <location>
        <begin position="216"/>
        <end position="226"/>
    </location>
</feature>
<dbReference type="InterPro" id="IPR015943">
    <property type="entry name" value="WD40/YVTN_repeat-like_dom_sf"/>
</dbReference>
<evidence type="ECO:0000256" key="8">
    <source>
        <dbReference type="SAM" id="MobiDB-lite"/>
    </source>
</evidence>
<keyword evidence="1" id="KW-0678">Repressor</keyword>
<reference evidence="10 11" key="1">
    <citation type="submission" date="2019-09" db="EMBL/GenBank/DDBJ databases">
        <authorList>
            <person name="Brejova B."/>
        </authorList>
    </citation>
    <scope>NUCLEOTIDE SEQUENCE [LARGE SCALE GENOMIC DNA]</scope>
</reference>
<dbReference type="InterPro" id="IPR001680">
    <property type="entry name" value="WD40_rpt"/>
</dbReference>
<keyword evidence="5" id="KW-0804">Transcription</keyword>
<evidence type="ECO:0000256" key="1">
    <source>
        <dbReference type="ARBA" id="ARBA00022491"/>
    </source>
</evidence>
<evidence type="ECO:0000256" key="5">
    <source>
        <dbReference type="ARBA" id="ARBA00023163"/>
    </source>
</evidence>
<dbReference type="SMART" id="SM00320">
    <property type="entry name" value="WD40"/>
    <property type="match status" value="7"/>
</dbReference>
<feature type="repeat" description="WD" evidence="6">
    <location>
        <begin position="405"/>
        <end position="439"/>
    </location>
</feature>
<sequence>MPPPGQRLLDLFDDIKAVFETVNTEASVYRMHKDEFDMKFNQQTAEMQQIRQTVLDLEMTHRKMKERYEEEITRLKRELENRGPQQLPPQAGPIGSSQPQPSPRQNLTGGPGADQQPQPPNLTRSSSNNFNGLMPGSNNMPLPQQQPPPPPQQQPLQQPPQQQQPQLTSQGPLPAQGSGPGTYPGYPSNVYPNPSSTPANGPPPPSTSSQLPGVPSATTPSAQNPILSPGSKKRTENGTNGPSSSTPTATSSNNTANTTTSAITPSSTPAIASNTSTSNSGSNGFVGTQLSQTSVPTPQTQSQLQKKAEELGNIFGDIERIRPEFKKQKDDWTVVYNDRAPRILDVDLVHSLEHNSVVCCVRFSSDGRFVATGCNRIAQIFDVQTGERVALLEDKRAERDGDLYIRSVCFSPDGKYLATGAEDKLIRVWDIHSQAIRYVFSGHEQDIYSLDFSRNGRHIASGSGDRTVRMWDMETGQCVLTLSITDGVTTVAISPDGKYIAAGSLDKTVRVWDTSTGFLVERLDAPDGHKDSVYSVAFTPDGKDLVSGSLDKTIKLWELQTPRNEQSTNKSGVCKRTFIGHKDFVLSVASTPDSRWILSGSKDRGVQFWDPQTAQVQLMLQGHKNSVISVAPSPSGTLFATGSGDCKARIWKYEDISRV</sequence>
<evidence type="ECO:0000313" key="10">
    <source>
        <dbReference type="EMBL" id="VVT57293.1"/>
    </source>
</evidence>
<dbReference type="Gene3D" id="2.130.10.10">
    <property type="entry name" value="YVTN repeat-like/Quinoprotein amine dehydrogenase"/>
    <property type="match status" value="1"/>
</dbReference>
<evidence type="ECO:0000256" key="7">
    <source>
        <dbReference type="SAM" id="Coils"/>
    </source>
</evidence>
<gene>
    <name evidence="10" type="ORF">SAPINGB_P005649</name>
</gene>
<feature type="repeat" description="WD" evidence="6">
    <location>
        <begin position="620"/>
        <end position="659"/>
    </location>
</feature>
<dbReference type="InterPro" id="IPR020472">
    <property type="entry name" value="WD40_PAC1"/>
</dbReference>
<dbReference type="CDD" id="cd00200">
    <property type="entry name" value="WD40"/>
    <property type="match status" value="1"/>
</dbReference>
<dbReference type="PRINTS" id="PR00320">
    <property type="entry name" value="GPROTEINBRPT"/>
</dbReference>
<dbReference type="InterPro" id="IPR019775">
    <property type="entry name" value="WD40_repeat_CS"/>
</dbReference>
<feature type="repeat" description="WD" evidence="6">
    <location>
        <begin position="481"/>
        <end position="522"/>
    </location>
</feature>
<feature type="repeat" description="WD" evidence="6">
    <location>
        <begin position="526"/>
        <end position="567"/>
    </location>
</feature>
<dbReference type="PROSITE" id="PS50082">
    <property type="entry name" value="WD_REPEATS_2"/>
    <property type="match status" value="6"/>
</dbReference>
<dbReference type="EMBL" id="CABVLU010000004">
    <property type="protein sequence ID" value="VVT57293.1"/>
    <property type="molecule type" value="Genomic_DNA"/>
</dbReference>
<keyword evidence="11" id="KW-1185">Reference proteome</keyword>
<dbReference type="OrthoDB" id="17410at2759"/>
<dbReference type="SUPFAM" id="SSF50978">
    <property type="entry name" value="WD40 repeat-like"/>
    <property type="match status" value="1"/>
</dbReference>
<evidence type="ECO:0000256" key="4">
    <source>
        <dbReference type="ARBA" id="ARBA00023015"/>
    </source>
</evidence>
<evidence type="ECO:0000256" key="6">
    <source>
        <dbReference type="PROSITE-ProRule" id="PRU00221"/>
    </source>
</evidence>
<protein>
    <recommendedName>
        <fullName evidence="9">Transcriptional repressor Tup1 N-terminal domain-containing protein</fullName>
    </recommendedName>
</protein>
<dbReference type="Proteomes" id="UP000398389">
    <property type="component" value="Unassembled WGS sequence"/>
</dbReference>
<feature type="repeat" description="WD" evidence="6">
    <location>
        <begin position="578"/>
        <end position="619"/>
    </location>
</feature>
<dbReference type="Pfam" id="PF08581">
    <property type="entry name" value="Tup_N"/>
    <property type="match status" value="1"/>
</dbReference>
<organism evidence="10 11">
    <name type="scientific">Magnusiomyces paraingens</name>
    <dbReference type="NCBI Taxonomy" id="2606893"/>
    <lineage>
        <taxon>Eukaryota</taxon>
        <taxon>Fungi</taxon>
        <taxon>Dikarya</taxon>
        <taxon>Ascomycota</taxon>
        <taxon>Saccharomycotina</taxon>
        <taxon>Dipodascomycetes</taxon>
        <taxon>Dipodascales</taxon>
        <taxon>Dipodascaceae</taxon>
        <taxon>Magnusiomyces</taxon>
    </lineage>
</organism>
<evidence type="ECO:0000256" key="3">
    <source>
        <dbReference type="ARBA" id="ARBA00022737"/>
    </source>
</evidence>
<dbReference type="Gene3D" id="1.20.5.340">
    <property type="match status" value="1"/>
</dbReference>
<evidence type="ECO:0000259" key="9">
    <source>
        <dbReference type="Pfam" id="PF08581"/>
    </source>
</evidence>
<feature type="coiled-coil region" evidence="7">
    <location>
        <begin position="47"/>
        <end position="81"/>
    </location>
</feature>
<keyword evidence="2 6" id="KW-0853">WD repeat</keyword>
<feature type="domain" description="Transcriptional repressor Tup1 N-terminal" evidence="9">
    <location>
        <begin position="7"/>
        <end position="83"/>
    </location>
</feature>
<feature type="compositionally biased region" description="Low complexity" evidence="8">
    <location>
        <begin position="154"/>
        <end position="167"/>
    </location>
</feature>
<keyword evidence="4" id="KW-0805">Transcription regulation</keyword>
<dbReference type="GeneID" id="43584463"/>
<dbReference type="RefSeq" id="XP_031856254.1">
    <property type="nucleotide sequence ID" value="XM_032000363.1"/>
</dbReference>
<dbReference type="InterPro" id="IPR013890">
    <property type="entry name" value="Tscrpt_rep_Tup1_N"/>
</dbReference>
<dbReference type="PROSITE" id="PS00678">
    <property type="entry name" value="WD_REPEATS_1"/>
    <property type="match status" value="4"/>
</dbReference>
<feature type="compositionally biased region" description="Pro residues" evidence="8">
    <location>
        <begin position="144"/>
        <end position="153"/>
    </location>
</feature>
<evidence type="ECO:0000256" key="2">
    <source>
        <dbReference type="ARBA" id="ARBA00022574"/>
    </source>
</evidence>
<keyword evidence="3" id="KW-0677">Repeat</keyword>
<feature type="compositionally biased region" description="Low complexity" evidence="8">
    <location>
        <begin position="237"/>
        <end position="303"/>
    </location>
</feature>
<dbReference type="InterPro" id="IPR036322">
    <property type="entry name" value="WD40_repeat_dom_sf"/>
</dbReference>
<dbReference type="PANTHER" id="PTHR19848:SF8">
    <property type="entry name" value="F-BOX AND WD REPEAT DOMAIN CONTAINING 7"/>
    <property type="match status" value="1"/>
</dbReference>
<keyword evidence="7" id="KW-0175">Coiled coil</keyword>
<dbReference type="FunFam" id="2.130.10.10:FF:000111">
    <property type="entry name" value="Transcriptional repressor rco-1"/>
    <property type="match status" value="1"/>
</dbReference>
<dbReference type="PROSITE" id="PS50294">
    <property type="entry name" value="WD_REPEATS_REGION"/>
    <property type="match status" value="6"/>
</dbReference>
<feature type="compositionally biased region" description="Low complexity" evidence="8">
    <location>
        <begin position="181"/>
        <end position="199"/>
    </location>
</feature>
<dbReference type="AlphaFoldDB" id="A0A5E8C0V9"/>
<feature type="repeat" description="WD" evidence="6">
    <location>
        <begin position="440"/>
        <end position="481"/>
    </location>
</feature>
<feature type="compositionally biased region" description="Polar residues" evidence="8">
    <location>
        <begin position="121"/>
        <end position="140"/>
    </location>
</feature>
<proteinExistence type="predicted"/>
<dbReference type="PANTHER" id="PTHR19848">
    <property type="entry name" value="WD40 REPEAT PROTEIN"/>
    <property type="match status" value="1"/>
</dbReference>
<name>A0A5E8C0V9_9ASCO</name>
<dbReference type="Pfam" id="PF00400">
    <property type="entry name" value="WD40"/>
    <property type="match status" value="7"/>
</dbReference>